<dbReference type="PANTHER" id="PTHR46641">
    <property type="entry name" value="FMRFAMIDE RECEPTOR-RELATED"/>
    <property type="match status" value="1"/>
</dbReference>
<dbReference type="Pfam" id="PF00001">
    <property type="entry name" value="7tm_1"/>
    <property type="match status" value="1"/>
</dbReference>
<evidence type="ECO:0000313" key="8">
    <source>
        <dbReference type="WBParaSite" id="jg1147"/>
    </source>
</evidence>
<feature type="transmembrane region" description="Helical" evidence="5">
    <location>
        <begin position="323"/>
        <end position="345"/>
    </location>
</feature>
<evidence type="ECO:0000256" key="2">
    <source>
        <dbReference type="ARBA" id="ARBA00022692"/>
    </source>
</evidence>
<feature type="transmembrane region" description="Helical" evidence="5">
    <location>
        <begin position="54"/>
        <end position="78"/>
    </location>
</feature>
<dbReference type="Gene3D" id="1.20.1070.10">
    <property type="entry name" value="Rhodopsin 7-helix transmembrane proteins"/>
    <property type="match status" value="1"/>
</dbReference>
<evidence type="ECO:0000259" key="6">
    <source>
        <dbReference type="PROSITE" id="PS50262"/>
    </source>
</evidence>
<dbReference type="Proteomes" id="UP000887574">
    <property type="component" value="Unplaced"/>
</dbReference>
<dbReference type="CDD" id="cd14978">
    <property type="entry name" value="7tmA_FMRFamide_R-like"/>
    <property type="match status" value="1"/>
</dbReference>
<dbReference type="InterPro" id="IPR017452">
    <property type="entry name" value="GPCR_Rhodpsn_7TM"/>
</dbReference>
<evidence type="ECO:0000256" key="5">
    <source>
        <dbReference type="SAM" id="Phobius"/>
    </source>
</evidence>
<proteinExistence type="predicted"/>
<feature type="transmembrane region" description="Helical" evidence="5">
    <location>
        <begin position="234"/>
        <end position="256"/>
    </location>
</feature>
<dbReference type="SUPFAM" id="SSF81321">
    <property type="entry name" value="Family A G protein-coupled receptor-like"/>
    <property type="match status" value="1"/>
</dbReference>
<dbReference type="WBParaSite" id="jg1147">
    <property type="protein sequence ID" value="jg1147"/>
    <property type="gene ID" value="jg1147"/>
</dbReference>
<evidence type="ECO:0000256" key="4">
    <source>
        <dbReference type="ARBA" id="ARBA00023136"/>
    </source>
</evidence>
<feature type="transmembrane region" description="Helical" evidence="5">
    <location>
        <begin position="133"/>
        <end position="155"/>
    </location>
</feature>
<feature type="transmembrane region" description="Helical" evidence="5">
    <location>
        <begin position="287"/>
        <end position="311"/>
    </location>
</feature>
<dbReference type="GO" id="GO:0004930">
    <property type="term" value="F:G protein-coupled receptor activity"/>
    <property type="evidence" value="ECO:0007669"/>
    <property type="project" value="InterPro"/>
</dbReference>
<dbReference type="InterPro" id="IPR000276">
    <property type="entry name" value="GPCR_Rhodpsn"/>
</dbReference>
<feature type="transmembrane region" description="Helical" evidence="5">
    <location>
        <begin position="176"/>
        <end position="196"/>
    </location>
</feature>
<dbReference type="PROSITE" id="PS50262">
    <property type="entry name" value="G_PROTEIN_RECEP_F1_2"/>
    <property type="match status" value="1"/>
</dbReference>
<evidence type="ECO:0000256" key="3">
    <source>
        <dbReference type="ARBA" id="ARBA00022989"/>
    </source>
</evidence>
<evidence type="ECO:0000256" key="1">
    <source>
        <dbReference type="ARBA" id="ARBA00004370"/>
    </source>
</evidence>
<keyword evidence="2 5" id="KW-0812">Transmembrane</keyword>
<keyword evidence="4 5" id="KW-0472">Membrane</keyword>
<dbReference type="InterPro" id="IPR052954">
    <property type="entry name" value="GPCR-Ligand_Int"/>
</dbReference>
<dbReference type="GO" id="GO:0016020">
    <property type="term" value="C:membrane"/>
    <property type="evidence" value="ECO:0007669"/>
    <property type="project" value="UniProtKB-SubCell"/>
</dbReference>
<dbReference type="AlphaFoldDB" id="A0A915CRU5"/>
<keyword evidence="7" id="KW-1185">Reference proteome</keyword>
<dbReference type="PRINTS" id="PR00237">
    <property type="entry name" value="GPCRRHODOPSN"/>
</dbReference>
<dbReference type="PANTHER" id="PTHR46641:SF1">
    <property type="entry name" value="G-PROTEIN COUPLED RECEPTORS FAMILY 1 PROFILE DOMAIN-CONTAINING PROTEIN"/>
    <property type="match status" value="1"/>
</dbReference>
<keyword evidence="3 5" id="KW-1133">Transmembrane helix</keyword>
<comment type="subcellular location">
    <subcellularLocation>
        <location evidence="1">Membrane</location>
    </subcellularLocation>
</comment>
<protein>
    <submittedName>
        <fullName evidence="8">G-protein coupled receptors family 1 profile domain-containing protein</fullName>
    </submittedName>
</protein>
<name>A0A915CRU5_9BILA</name>
<reference evidence="8" key="1">
    <citation type="submission" date="2022-11" db="UniProtKB">
        <authorList>
            <consortium name="WormBaseParasite"/>
        </authorList>
    </citation>
    <scope>IDENTIFICATION</scope>
</reference>
<feature type="transmembrane region" description="Helical" evidence="5">
    <location>
        <begin position="90"/>
        <end position="113"/>
    </location>
</feature>
<accession>A0A915CRU5</accession>
<evidence type="ECO:0000313" key="7">
    <source>
        <dbReference type="Proteomes" id="UP000887574"/>
    </source>
</evidence>
<feature type="domain" description="G-protein coupled receptors family 1 profile" evidence="6">
    <location>
        <begin position="70"/>
        <end position="342"/>
    </location>
</feature>
<sequence>MDLFNGTLASTSTFAGSNRSVIGEALEDRLVSSNDADDVGCIEKYDYYEPTEKWLLGIVALPFIVVGLLANAMSVRIFSHRHMRQQSVNWYLLILAISDSVILLGAFFVLTLPRLGEILSWWEATAVSYYSTPYMYSFMTMAQTISVWMTAAMSLHRFIGVCLPYKASSILQTNKIKMLIVGVILSAVVFNTTRFFEVHIVQVCQMVPINVQLPVLRPTELRMNELYRKIFYEWAYTLIMFAIPFTILIIVNSMVIKAIHKSRRIHAKLNMYDDGARKQELAKEISTSIMLVAIVVAFLTCNTLAFVVNIMEKLELDDLYVLFVPWSNMLVMTNASINICIYCMFSDKYRQLMFFYLNICGQNARSKSNGENNYQVTLSTFEWSRQM</sequence>
<organism evidence="7 8">
    <name type="scientific">Ditylenchus dipsaci</name>
    <dbReference type="NCBI Taxonomy" id="166011"/>
    <lineage>
        <taxon>Eukaryota</taxon>
        <taxon>Metazoa</taxon>
        <taxon>Ecdysozoa</taxon>
        <taxon>Nematoda</taxon>
        <taxon>Chromadorea</taxon>
        <taxon>Rhabditida</taxon>
        <taxon>Tylenchina</taxon>
        <taxon>Tylenchomorpha</taxon>
        <taxon>Sphaerularioidea</taxon>
        <taxon>Anguinidae</taxon>
        <taxon>Anguininae</taxon>
        <taxon>Ditylenchus</taxon>
    </lineage>
</organism>